<dbReference type="SUPFAM" id="SSF55961">
    <property type="entry name" value="Bet v1-like"/>
    <property type="match status" value="1"/>
</dbReference>
<dbReference type="RefSeq" id="WP_255325159.1">
    <property type="nucleotide sequence ID" value="NZ_BJMN01000010.1"/>
</dbReference>
<keyword evidence="2" id="KW-1185">Reference proteome</keyword>
<dbReference type="Pfam" id="PF10604">
    <property type="entry name" value="Polyketide_cyc2"/>
    <property type="match status" value="1"/>
</dbReference>
<proteinExistence type="predicted"/>
<evidence type="ECO:0000313" key="2">
    <source>
        <dbReference type="Proteomes" id="UP000315226"/>
    </source>
</evidence>
<dbReference type="Proteomes" id="UP000315226">
    <property type="component" value="Unassembled WGS sequence"/>
</dbReference>
<name>A0A4Y3RGI8_9ACTN</name>
<reference evidence="1 2" key="1">
    <citation type="submission" date="2019-06" db="EMBL/GenBank/DDBJ databases">
        <title>Whole genome shotgun sequence of Streptomyces gardneri NBRC 12865.</title>
        <authorList>
            <person name="Hosoyama A."/>
            <person name="Uohara A."/>
            <person name="Ohji S."/>
            <person name="Ichikawa N."/>
        </authorList>
    </citation>
    <scope>NUCLEOTIDE SEQUENCE [LARGE SCALE GENOMIC DNA]</scope>
    <source>
        <strain evidence="1 2">NBRC 12865</strain>
    </source>
</reference>
<comment type="caution">
    <text evidence="1">The sequence shown here is derived from an EMBL/GenBank/DDBJ whole genome shotgun (WGS) entry which is preliminary data.</text>
</comment>
<dbReference type="EMBL" id="BJMN01000010">
    <property type="protein sequence ID" value="GEB55817.1"/>
    <property type="molecule type" value="Genomic_DNA"/>
</dbReference>
<dbReference type="AlphaFoldDB" id="A0A4Y3RGI8"/>
<dbReference type="PANTHER" id="PTHR39332:SF7">
    <property type="entry name" value="SRPBCC FAMILY PROTEIN"/>
    <property type="match status" value="1"/>
</dbReference>
<dbReference type="InterPro" id="IPR019587">
    <property type="entry name" value="Polyketide_cyclase/dehydratase"/>
</dbReference>
<accession>A0A4Y3RGI8</accession>
<evidence type="ECO:0000313" key="1">
    <source>
        <dbReference type="EMBL" id="GEB55817.1"/>
    </source>
</evidence>
<dbReference type="Gene3D" id="3.30.530.20">
    <property type="match status" value="1"/>
</dbReference>
<sequence length="153" mass="16549">MHPRTIERSTVLAAGPDEVWAVIGGFGGLATWHPHVPPATLEHEADPETPGTVRVFALDGRVVARERLLAREPGTRSYRYALLDPPALPVAGYEATLAVHPHPDGAEVRWSAVYRAPDELVPQVEAVFGDGTYAAGLDALRARFPDDPGRTTR</sequence>
<dbReference type="InterPro" id="IPR023393">
    <property type="entry name" value="START-like_dom_sf"/>
</dbReference>
<gene>
    <name evidence="1" type="ORF">SGA01_14220</name>
</gene>
<dbReference type="CDD" id="cd07821">
    <property type="entry name" value="PYR_PYL_RCAR_like"/>
    <property type="match status" value="1"/>
</dbReference>
<protein>
    <submittedName>
        <fullName evidence="1">MxaD family protein</fullName>
    </submittedName>
</protein>
<dbReference type="PANTHER" id="PTHR39332">
    <property type="entry name" value="BLL4707 PROTEIN"/>
    <property type="match status" value="1"/>
</dbReference>
<organism evidence="1 2">
    <name type="scientific">Streptomyces gardneri</name>
    <dbReference type="NCBI Taxonomy" id="66892"/>
    <lineage>
        <taxon>Bacteria</taxon>
        <taxon>Bacillati</taxon>
        <taxon>Actinomycetota</taxon>
        <taxon>Actinomycetes</taxon>
        <taxon>Kitasatosporales</taxon>
        <taxon>Streptomycetaceae</taxon>
        <taxon>Streptomyces</taxon>
    </lineage>
</organism>